<dbReference type="GO" id="GO:0005886">
    <property type="term" value="C:plasma membrane"/>
    <property type="evidence" value="ECO:0007669"/>
    <property type="project" value="UniProtKB-SubCell"/>
</dbReference>
<dbReference type="PANTHER" id="PTHR30151">
    <property type="entry name" value="ALKANE SULFONATE ABC TRANSPORTER-RELATED, MEMBRANE SUBUNIT"/>
    <property type="match status" value="1"/>
</dbReference>
<accession>A0A9D1R2I8</accession>
<name>A0A9D1R2I8_9BACT</name>
<evidence type="ECO:0000256" key="1">
    <source>
        <dbReference type="ARBA" id="ARBA00004651"/>
    </source>
</evidence>
<evidence type="ECO:0000259" key="8">
    <source>
        <dbReference type="PROSITE" id="PS50928"/>
    </source>
</evidence>
<dbReference type="AlphaFoldDB" id="A0A9D1R2I8"/>
<keyword evidence="3" id="KW-1003">Cell membrane</keyword>
<evidence type="ECO:0000256" key="7">
    <source>
        <dbReference type="RuleBase" id="RU363032"/>
    </source>
</evidence>
<dbReference type="PROSITE" id="PS50928">
    <property type="entry name" value="ABC_TM1"/>
    <property type="match status" value="1"/>
</dbReference>
<evidence type="ECO:0000256" key="4">
    <source>
        <dbReference type="ARBA" id="ARBA00022692"/>
    </source>
</evidence>
<feature type="transmembrane region" description="Helical" evidence="7">
    <location>
        <begin position="91"/>
        <end position="113"/>
    </location>
</feature>
<dbReference type="CDD" id="cd06261">
    <property type="entry name" value="TM_PBP2"/>
    <property type="match status" value="1"/>
</dbReference>
<dbReference type="PANTHER" id="PTHR30151:SF0">
    <property type="entry name" value="ABC TRANSPORTER PERMEASE PROTEIN MJ0413-RELATED"/>
    <property type="match status" value="1"/>
</dbReference>
<keyword evidence="2 7" id="KW-0813">Transport</keyword>
<protein>
    <submittedName>
        <fullName evidence="9">ABC transporter permease</fullName>
    </submittedName>
</protein>
<feature type="transmembrane region" description="Helical" evidence="7">
    <location>
        <begin position="57"/>
        <end position="79"/>
    </location>
</feature>
<comment type="similarity">
    <text evidence="7">Belongs to the binding-protein-dependent transport system permease family.</text>
</comment>
<dbReference type="GO" id="GO:0055085">
    <property type="term" value="P:transmembrane transport"/>
    <property type="evidence" value="ECO:0007669"/>
    <property type="project" value="InterPro"/>
</dbReference>
<comment type="caution">
    <text evidence="9">The sequence shown here is derived from an EMBL/GenBank/DDBJ whole genome shotgun (WGS) entry which is preliminary data.</text>
</comment>
<dbReference type="Proteomes" id="UP000824264">
    <property type="component" value="Unassembled WGS sequence"/>
</dbReference>
<dbReference type="InterPro" id="IPR000515">
    <property type="entry name" value="MetI-like"/>
</dbReference>
<evidence type="ECO:0000256" key="3">
    <source>
        <dbReference type="ARBA" id="ARBA00022475"/>
    </source>
</evidence>
<evidence type="ECO:0000256" key="2">
    <source>
        <dbReference type="ARBA" id="ARBA00022448"/>
    </source>
</evidence>
<keyword evidence="4 7" id="KW-0812">Transmembrane</keyword>
<organism evidence="9 10">
    <name type="scientific">Candidatus Bilophila faecipullorum</name>
    <dbReference type="NCBI Taxonomy" id="2838482"/>
    <lineage>
        <taxon>Bacteria</taxon>
        <taxon>Pseudomonadati</taxon>
        <taxon>Thermodesulfobacteriota</taxon>
        <taxon>Desulfovibrionia</taxon>
        <taxon>Desulfovibrionales</taxon>
        <taxon>Desulfovibrionaceae</taxon>
        <taxon>Bilophila</taxon>
    </lineage>
</organism>
<dbReference type="Pfam" id="PF00528">
    <property type="entry name" value="BPD_transp_1"/>
    <property type="match status" value="1"/>
</dbReference>
<keyword evidence="6 7" id="KW-0472">Membrane</keyword>
<keyword evidence="5 7" id="KW-1133">Transmembrane helix</keyword>
<evidence type="ECO:0000313" key="10">
    <source>
        <dbReference type="Proteomes" id="UP000824264"/>
    </source>
</evidence>
<feature type="domain" description="ABC transmembrane type-1" evidence="8">
    <location>
        <begin position="57"/>
        <end position="237"/>
    </location>
</feature>
<comment type="subcellular location">
    <subcellularLocation>
        <location evidence="1 7">Cell membrane</location>
        <topology evidence="1 7">Multi-pass membrane protein</topology>
    </subcellularLocation>
</comment>
<reference evidence="9" key="2">
    <citation type="submission" date="2021-04" db="EMBL/GenBank/DDBJ databases">
        <authorList>
            <person name="Gilroy R."/>
        </authorList>
    </citation>
    <scope>NUCLEOTIDE SEQUENCE</scope>
    <source>
        <strain evidence="9">ChiSxjej5B17-1746</strain>
    </source>
</reference>
<proteinExistence type="inferred from homology"/>
<evidence type="ECO:0000256" key="6">
    <source>
        <dbReference type="ARBA" id="ARBA00023136"/>
    </source>
</evidence>
<reference evidence="9" key="1">
    <citation type="journal article" date="2021" name="PeerJ">
        <title>Extensive microbial diversity within the chicken gut microbiome revealed by metagenomics and culture.</title>
        <authorList>
            <person name="Gilroy R."/>
            <person name="Ravi A."/>
            <person name="Getino M."/>
            <person name="Pursley I."/>
            <person name="Horton D.L."/>
            <person name="Alikhan N.F."/>
            <person name="Baker D."/>
            <person name="Gharbi K."/>
            <person name="Hall N."/>
            <person name="Watson M."/>
            <person name="Adriaenssens E.M."/>
            <person name="Foster-Nyarko E."/>
            <person name="Jarju S."/>
            <person name="Secka A."/>
            <person name="Antonio M."/>
            <person name="Oren A."/>
            <person name="Chaudhuri R.R."/>
            <person name="La Ragione R."/>
            <person name="Hildebrand F."/>
            <person name="Pallen M.J."/>
        </authorList>
    </citation>
    <scope>NUCLEOTIDE SEQUENCE</scope>
    <source>
        <strain evidence="9">ChiSxjej5B17-1746</strain>
    </source>
</reference>
<dbReference type="Gene3D" id="1.10.3720.10">
    <property type="entry name" value="MetI-like"/>
    <property type="match status" value="1"/>
</dbReference>
<gene>
    <name evidence="9" type="ORF">H9874_11015</name>
</gene>
<evidence type="ECO:0000256" key="5">
    <source>
        <dbReference type="ARBA" id="ARBA00022989"/>
    </source>
</evidence>
<dbReference type="SUPFAM" id="SSF161098">
    <property type="entry name" value="MetI-like"/>
    <property type="match status" value="1"/>
</dbReference>
<dbReference type="EMBL" id="DXGI01000408">
    <property type="protein sequence ID" value="HIW79655.1"/>
    <property type="molecule type" value="Genomic_DNA"/>
</dbReference>
<dbReference type="InterPro" id="IPR035906">
    <property type="entry name" value="MetI-like_sf"/>
</dbReference>
<sequence length="252" mass="27334">MRALFRYLLALAALLALWHIGSLALGDFLLPRPLDVLRAFAHALGTADFWGHAGASAWRVLAAMSLAWLVAFPLGLSLGHMRMADAFLSPFVFLTYPLPKIVLLPLFLTLFGLGDLPRVLLIALTTGYQILVVTRASAKGLDKKYLDSFRSLGGTPLQALRHVLVPAALPDAMTALKVASGTAVAVLFMAESFATRRGLGFLIMDAWGRGDQLEMFTGILAMSALGVGLYELCDLLERKSCRWRALHRGGGR</sequence>
<evidence type="ECO:0000313" key="9">
    <source>
        <dbReference type="EMBL" id="HIW79655.1"/>
    </source>
</evidence>